<dbReference type="Gene3D" id="3.40.50.620">
    <property type="entry name" value="HUPs"/>
    <property type="match status" value="1"/>
</dbReference>
<dbReference type="InterPro" id="IPR012795">
    <property type="entry name" value="tRNA_Ile_lys_synt_N"/>
</dbReference>
<dbReference type="Proteomes" id="UP000824091">
    <property type="component" value="Unassembled WGS sequence"/>
</dbReference>
<evidence type="ECO:0000256" key="8">
    <source>
        <dbReference type="HAMAP-Rule" id="MF_01161"/>
    </source>
</evidence>
<reference evidence="10" key="1">
    <citation type="submission" date="2020-10" db="EMBL/GenBank/DDBJ databases">
        <authorList>
            <person name="Gilroy R."/>
        </authorList>
    </citation>
    <scope>NUCLEOTIDE SEQUENCE</scope>
    <source>
        <strain evidence="10">11300</strain>
    </source>
</reference>
<evidence type="ECO:0000259" key="9">
    <source>
        <dbReference type="SMART" id="SM00977"/>
    </source>
</evidence>
<evidence type="ECO:0000256" key="1">
    <source>
        <dbReference type="ARBA" id="ARBA00004496"/>
    </source>
</evidence>
<dbReference type="InterPro" id="IPR012094">
    <property type="entry name" value="tRNA_Ile_lys_synt"/>
</dbReference>
<evidence type="ECO:0000256" key="6">
    <source>
        <dbReference type="ARBA" id="ARBA00022840"/>
    </source>
</evidence>
<feature type="domain" description="Lysidine-tRNA(Ile) synthetase C-terminal" evidence="9">
    <location>
        <begin position="409"/>
        <end position="472"/>
    </location>
</feature>
<dbReference type="GO" id="GO:0005737">
    <property type="term" value="C:cytoplasm"/>
    <property type="evidence" value="ECO:0007669"/>
    <property type="project" value="UniProtKB-SubCell"/>
</dbReference>
<comment type="domain">
    <text evidence="8">The N-terminal region contains the highly conserved SGGXDS motif, predicted to be a P-loop motif involved in ATP binding.</text>
</comment>
<dbReference type="NCBIfam" id="TIGR02432">
    <property type="entry name" value="lysidine_TilS_N"/>
    <property type="match status" value="1"/>
</dbReference>
<comment type="catalytic activity">
    <reaction evidence="7 8">
        <text>cytidine(34) in tRNA(Ile2) + L-lysine + ATP = lysidine(34) in tRNA(Ile2) + AMP + diphosphate + H(+)</text>
        <dbReference type="Rhea" id="RHEA:43744"/>
        <dbReference type="Rhea" id="RHEA-COMP:10625"/>
        <dbReference type="Rhea" id="RHEA-COMP:10670"/>
        <dbReference type="ChEBI" id="CHEBI:15378"/>
        <dbReference type="ChEBI" id="CHEBI:30616"/>
        <dbReference type="ChEBI" id="CHEBI:32551"/>
        <dbReference type="ChEBI" id="CHEBI:33019"/>
        <dbReference type="ChEBI" id="CHEBI:82748"/>
        <dbReference type="ChEBI" id="CHEBI:83665"/>
        <dbReference type="ChEBI" id="CHEBI:456215"/>
        <dbReference type="EC" id="6.3.4.19"/>
    </reaction>
</comment>
<dbReference type="InterPro" id="IPR011063">
    <property type="entry name" value="TilS/TtcA_N"/>
</dbReference>
<evidence type="ECO:0000256" key="5">
    <source>
        <dbReference type="ARBA" id="ARBA00022741"/>
    </source>
</evidence>
<dbReference type="GO" id="GO:0032267">
    <property type="term" value="F:tRNA(Ile)-lysidine synthase activity"/>
    <property type="evidence" value="ECO:0007669"/>
    <property type="project" value="UniProtKB-EC"/>
</dbReference>
<dbReference type="NCBIfam" id="TIGR02433">
    <property type="entry name" value="lysidine_TilS_C"/>
    <property type="match status" value="1"/>
</dbReference>
<comment type="subcellular location">
    <subcellularLocation>
        <location evidence="1 8">Cytoplasm</location>
    </subcellularLocation>
</comment>
<comment type="function">
    <text evidence="8">Ligates lysine onto the cytidine present at position 34 of the AUA codon-specific tRNA(Ile) that contains the anticodon CAU, in an ATP-dependent manner. Cytidine is converted to lysidine, thus changing the amino acid specificity of the tRNA from methionine to isoleucine.</text>
</comment>
<name>A0A9D1L8S6_9FIRM</name>
<dbReference type="AlphaFoldDB" id="A0A9D1L8S6"/>
<dbReference type="GO" id="GO:0005524">
    <property type="term" value="F:ATP binding"/>
    <property type="evidence" value="ECO:0007669"/>
    <property type="project" value="UniProtKB-UniRule"/>
</dbReference>
<dbReference type="SMART" id="SM00977">
    <property type="entry name" value="TilS_C"/>
    <property type="match status" value="1"/>
</dbReference>
<evidence type="ECO:0000313" key="10">
    <source>
        <dbReference type="EMBL" id="HIU28116.1"/>
    </source>
</evidence>
<dbReference type="EC" id="6.3.4.19" evidence="8"/>
<evidence type="ECO:0000256" key="4">
    <source>
        <dbReference type="ARBA" id="ARBA00022694"/>
    </source>
</evidence>
<feature type="binding site" evidence="8">
    <location>
        <begin position="30"/>
        <end position="35"/>
    </location>
    <ligand>
        <name>ATP</name>
        <dbReference type="ChEBI" id="CHEBI:30616"/>
    </ligand>
</feature>
<dbReference type="Pfam" id="PF11734">
    <property type="entry name" value="TilS_C"/>
    <property type="match status" value="1"/>
</dbReference>
<dbReference type="PANTHER" id="PTHR43033:SF1">
    <property type="entry name" value="TRNA(ILE)-LYSIDINE SYNTHASE-RELATED"/>
    <property type="match status" value="1"/>
</dbReference>
<gene>
    <name evidence="8 10" type="primary">tilS</name>
    <name evidence="10" type="ORF">IAD16_07050</name>
</gene>
<dbReference type="SUPFAM" id="SSF52402">
    <property type="entry name" value="Adenine nucleotide alpha hydrolases-like"/>
    <property type="match status" value="1"/>
</dbReference>
<dbReference type="Pfam" id="PF01171">
    <property type="entry name" value="ATP_bind_3"/>
    <property type="match status" value="1"/>
</dbReference>
<comment type="caution">
    <text evidence="10">The sequence shown here is derived from an EMBL/GenBank/DDBJ whole genome shotgun (WGS) entry which is preliminary data.</text>
</comment>
<protein>
    <recommendedName>
        <fullName evidence="8">tRNA(Ile)-lysidine synthase</fullName>
        <ecNumber evidence="8">6.3.4.19</ecNumber>
    </recommendedName>
    <alternativeName>
        <fullName evidence="8">tRNA(Ile)-2-lysyl-cytidine synthase</fullName>
    </alternativeName>
    <alternativeName>
        <fullName evidence="8">tRNA(Ile)-lysidine synthetase</fullName>
    </alternativeName>
</protein>
<keyword evidence="5 8" id="KW-0547">Nucleotide-binding</keyword>
<keyword evidence="4 8" id="KW-0819">tRNA processing</keyword>
<evidence type="ECO:0000256" key="2">
    <source>
        <dbReference type="ARBA" id="ARBA00022490"/>
    </source>
</evidence>
<dbReference type="Gene3D" id="1.20.59.20">
    <property type="match status" value="1"/>
</dbReference>
<evidence type="ECO:0000256" key="7">
    <source>
        <dbReference type="ARBA" id="ARBA00048539"/>
    </source>
</evidence>
<keyword evidence="6 8" id="KW-0067">ATP-binding</keyword>
<reference evidence="10" key="2">
    <citation type="journal article" date="2021" name="PeerJ">
        <title>Extensive microbial diversity within the chicken gut microbiome revealed by metagenomics and culture.</title>
        <authorList>
            <person name="Gilroy R."/>
            <person name="Ravi A."/>
            <person name="Getino M."/>
            <person name="Pursley I."/>
            <person name="Horton D.L."/>
            <person name="Alikhan N.F."/>
            <person name="Baker D."/>
            <person name="Gharbi K."/>
            <person name="Hall N."/>
            <person name="Watson M."/>
            <person name="Adriaenssens E.M."/>
            <person name="Foster-Nyarko E."/>
            <person name="Jarju S."/>
            <person name="Secka A."/>
            <person name="Antonio M."/>
            <person name="Oren A."/>
            <person name="Chaudhuri R.R."/>
            <person name="La Ragione R."/>
            <person name="Hildebrand F."/>
            <person name="Pallen M.J."/>
        </authorList>
    </citation>
    <scope>NUCLEOTIDE SEQUENCE</scope>
    <source>
        <strain evidence="10">11300</strain>
    </source>
</reference>
<proteinExistence type="inferred from homology"/>
<comment type="similarity">
    <text evidence="8">Belongs to the tRNA(Ile)-lysidine synthase family.</text>
</comment>
<dbReference type="CDD" id="cd01992">
    <property type="entry name" value="TilS_N"/>
    <property type="match status" value="1"/>
</dbReference>
<accession>A0A9D1L8S6</accession>
<dbReference type="HAMAP" id="MF_01161">
    <property type="entry name" value="tRNA_Ile_lys_synt"/>
    <property type="match status" value="1"/>
</dbReference>
<organism evidence="10 11">
    <name type="scientific">Candidatus Fimisoma avicola</name>
    <dbReference type="NCBI Taxonomy" id="2840826"/>
    <lineage>
        <taxon>Bacteria</taxon>
        <taxon>Bacillati</taxon>
        <taxon>Bacillota</taxon>
        <taxon>Clostridia</taxon>
        <taxon>Eubacteriales</taxon>
        <taxon>Candidatus Fimisoma</taxon>
    </lineage>
</organism>
<keyword evidence="3 8" id="KW-0436">Ligase</keyword>
<sequence>MSQKLKEKIAQTIEKHRMFAEDAHIVIGLSGGPDSVCLFDVLKEIAKDTDIHLYAVHVNHCLRPVAADEDQAYVENLCQQSDVPCFTFKTDCGQMAASLKMTSEEAGRKARYDAFSSVAASLADRGVERDKITIALAHNANDNAETVLFRIIRGTGTDGLAGIPYKRPDGSGFMIVRPLLDISRREIEEYCREKELSPRIDHTNSENLYTRNKIRNLLIPYIEQNFNENFTDSLNRLSRIAAEDRDFLRKEAEKAFRMALPDKDNSGAGTSEEKSLALRLKPLQGLHRAVRKRVYTTALEQIGMEQNMSYNQAEAIENIRLSESPSASFSLSGNITVSREYDRLVFSAAKKEDPAPEDKMQSMAGRQQEGQERWHMEQMTFGQFETYRREADGRGAVYGAFQGVDPQELQIRTRLPGDRISIGKGTKKIKDLFIDEKVPKAYRDRIFLLARGSDVLWILPSAYFTSQQLVRKGRFSADFKVDGKKTDRVIVLEKL</sequence>
<dbReference type="PANTHER" id="PTHR43033">
    <property type="entry name" value="TRNA(ILE)-LYSIDINE SYNTHASE-RELATED"/>
    <property type="match status" value="1"/>
</dbReference>
<evidence type="ECO:0000256" key="3">
    <source>
        <dbReference type="ARBA" id="ARBA00022598"/>
    </source>
</evidence>
<dbReference type="SUPFAM" id="SSF56037">
    <property type="entry name" value="PheT/TilS domain"/>
    <property type="match status" value="1"/>
</dbReference>
<dbReference type="InterPro" id="IPR012796">
    <property type="entry name" value="Lysidine-tRNA-synth_C"/>
</dbReference>
<dbReference type="EMBL" id="DVMO01000104">
    <property type="protein sequence ID" value="HIU28116.1"/>
    <property type="molecule type" value="Genomic_DNA"/>
</dbReference>
<dbReference type="SUPFAM" id="SSF82829">
    <property type="entry name" value="MesJ substrate recognition domain-like"/>
    <property type="match status" value="1"/>
</dbReference>
<keyword evidence="2 8" id="KW-0963">Cytoplasm</keyword>
<dbReference type="GO" id="GO:0006400">
    <property type="term" value="P:tRNA modification"/>
    <property type="evidence" value="ECO:0007669"/>
    <property type="project" value="UniProtKB-UniRule"/>
</dbReference>
<dbReference type="InterPro" id="IPR014729">
    <property type="entry name" value="Rossmann-like_a/b/a_fold"/>
</dbReference>
<evidence type="ECO:0000313" key="11">
    <source>
        <dbReference type="Proteomes" id="UP000824091"/>
    </source>
</evidence>